<protein>
    <submittedName>
        <fullName evidence="1">Uncharacterized protein</fullName>
    </submittedName>
</protein>
<proteinExistence type="predicted"/>
<evidence type="ECO:0000313" key="2">
    <source>
        <dbReference type="Proteomes" id="UP000255283"/>
    </source>
</evidence>
<gene>
    <name evidence="1" type="ORF">NCTC13063_00832</name>
</gene>
<dbReference type="EMBL" id="UGTJ01000001">
    <property type="protein sequence ID" value="SUB79565.1"/>
    <property type="molecule type" value="Genomic_DNA"/>
</dbReference>
<comment type="caution">
    <text evidence="1">The sequence shown here is derived from an EMBL/GenBank/DDBJ whole genome shotgun (WGS) entry which is preliminary data.</text>
</comment>
<dbReference type="AlphaFoldDB" id="A0AAQ1UHY6"/>
<evidence type="ECO:0000313" key="1">
    <source>
        <dbReference type="EMBL" id="SUB79565.1"/>
    </source>
</evidence>
<organism evidence="1 2">
    <name type="scientific">Segatella buccae</name>
    <dbReference type="NCBI Taxonomy" id="28126"/>
    <lineage>
        <taxon>Bacteria</taxon>
        <taxon>Pseudomonadati</taxon>
        <taxon>Bacteroidota</taxon>
        <taxon>Bacteroidia</taxon>
        <taxon>Bacteroidales</taxon>
        <taxon>Prevotellaceae</taxon>
        <taxon>Segatella</taxon>
    </lineage>
</organism>
<dbReference type="Proteomes" id="UP000255283">
    <property type="component" value="Unassembled WGS sequence"/>
</dbReference>
<name>A0AAQ1UHY6_9BACT</name>
<reference evidence="1 2" key="1">
    <citation type="submission" date="2018-06" db="EMBL/GenBank/DDBJ databases">
        <authorList>
            <consortium name="Pathogen Informatics"/>
            <person name="Doyle S."/>
        </authorList>
    </citation>
    <scope>NUCLEOTIDE SEQUENCE [LARGE SCALE GENOMIC DNA]</scope>
    <source>
        <strain evidence="1 2">NCTC13063</strain>
    </source>
</reference>
<accession>A0AAQ1UHY6</accession>
<sequence length="78" mass="9156">MKENHTTIIYNHNKNMKRKKYLQPTIKRYHISIQPLLASSSAKYELIRSLNIDKADNGTDEITASAKDFSIWTTWDEE</sequence>